<dbReference type="GeneID" id="41321540"/>
<name>M9SCK6_METAX</name>
<gene>
    <name evidence="4" type="ORF">MMALV_07510</name>
</gene>
<evidence type="ECO:0000313" key="5">
    <source>
        <dbReference type="Proteomes" id="UP000012672"/>
    </source>
</evidence>
<feature type="domain" description="Archaeal Nre N-terminal" evidence="2">
    <location>
        <begin position="31"/>
        <end position="300"/>
    </location>
</feature>
<dbReference type="HOGENOM" id="CLU_039703_0_0_2"/>
<accession>M9SCK6</accession>
<dbReference type="STRING" id="1236689.MMALV_07510"/>
<keyword evidence="1" id="KW-0227">DNA damage</keyword>
<keyword evidence="5" id="KW-1185">Reference proteome</keyword>
<feature type="domain" description="Archaeal Nre C-terminal" evidence="3">
    <location>
        <begin position="331"/>
        <end position="436"/>
    </location>
</feature>
<dbReference type="eggNOG" id="arCOG04269">
    <property type="taxonomic scope" value="Archaea"/>
</dbReference>
<dbReference type="Proteomes" id="UP000012672">
    <property type="component" value="Chromosome"/>
</dbReference>
<keyword evidence="1" id="KW-0234">DNA repair</keyword>
<dbReference type="Pfam" id="PF04894">
    <property type="entry name" value="Nre_N"/>
    <property type="match status" value="1"/>
</dbReference>
<evidence type="ECO:0000256" key="1">
    <source>
        <dbReference type="HAMAP-Rule" id="MF_02096"/>
    </source>
</evidence>
<dbReference type="KEGG" id="max:MMALV_07510"/>
<dbReference type="InParanoid" id="M9SCK6"/>
<dbReference type="HAMAP" id="MF_02096">
    <property type="entry name" value="Nre"/>
    <property type="match status" value="1"/>
</dbReference>
<evidence type="ECO:0000259" key="3">
    <source>
        <dbReference type="Pfam" id="PF04895"/>
    </source>
</evidence>
<evidence type="ECO:0000259" key="2">
    <source>
        <dbReference type="Pfam" id="PF04894"/>
    </source>
</evidence>
<dbReference type="AlphaFoldDB" id="M9SCK6"/>
<dbReference type="GO" id="GO:0006281">
    <property type="term" value="P:DNA repair"/>
    <property type="evidence" value="ECO:0007669"/>
    <property type="project" value="UniProtKB-UniRule"/>
</dbReference>
<sequence>MGAAFFEEMQKEGGTVVKSGLCVVCKGAHLLCGKPRCPLMIKFYSRQRSKPLTDMRDLAGSSPPAVFVGRYGYPKVDIGPLVPGEFGDTSIMDTPERWMGKSIDEVVDMRYRLVRGKYTIDAKDFRRYGKIVGDIQELALTERPVDVEASFRERPRGRIVLDDEVQPFGPSARMEGFRKSNGKWERNLEKNFYDTDLNATKAVLEAYNSGTLISEIQKAFSVGTMGIEKNRRFVPTRWSITAVDDIIGKDYLKRTRFYPTIDDFRVYRWEQLDNRWCIVMMPTTWRFELIEAWYPDTAWNPAVSAAPAGDCASDHMGRRIEIIHDSEFFGSRWEYAHIGGCYYASRMAVNELLEREGRTAGAVICREAHPGYVMPVGVWNVRENVREALRQVPLHFDTLDKALDYVCTIMDIPKRTWIRNSDVFTDFLRQRRIEDYYGAHATEIYGER</sequence>
<dbReference type="OrthoDB" id="6609at2157"/>
<dbReference type="InterPro" id="IPR033167">
    <property type="entry name" value="Nre"/>
</dbReference>
<dbReference type="InterPro" id="IPR006978">
    <property type="entry name" value="Nre_N"/>
</dbReference>
<dbReference type="RefSeq" id="WP_015504636.1">
    <property type="nucleotide sequence ID" value="NC_020913.1"/>
</dbReference>
<comment type="caution">
    <text evidence="1">Lacks conserved residue(s) required for the propagation of feature annotation.</text>
</comment>
<comment type="similarity">
    <text evidence="1">Belongs to the Nre family.</text>
</comment>
<evidence type="ECO:0000313" key="4">
    <source>
        <dbReference type="EMBL" id="AGI85489.1"/>
    </source>
</evidence>
<dbReference type="PANTHER" id="PTHR38136">
    <property type="entry name" value="DNA REPAIR PROTEIN"/>
    <property type="match status" value="1"/>
</dbReference>
<comment type="function">
    <text evidence="1">Involved in DNA damage repair.</text>
</comment>
<proteinExistence type="inferred from homology"/>
<dbReference type="Pfam" id="PF04895">
    <property type="entry name" value="Nre_C"/>
    <property type="match status" value="1"/>
</dbReference>
<dbReference type="EMBL" id="CP004049">
    <property type="protein sequence ID" value="AGI85489.1"/>
    <property type="molecule type" value="Genomic_DNA"/>
</dbReference>
<protein>
    <recommendedName>
        <fullName evidence="1">DNA repair protein</fullName>
    </recommendedName>
</protein>
<dbReference type="InterPro" id="IPR006979">
    <property type="entry name" value="Nre_C"/>
</dbReference>
<dbReference type="PANTHER" id="PTHR38136:SF2">
    <property type="entry name" value="DNA REPAIR PROTEIN"/>
    <property type="match status" value="1"/>
</dbReference>
<reference evidence="4 5" key="1">
    <citation type="journal article" date="2012" name="J. Bacteriol.">
        <title>Genome sequence of 'Candidatus Methanomethylophilus alvus' Mx1201, a methanogenic archaeon from the human gut belonging to a seventh order of methanogens.</title>
        <authorList>
            <person name="Borrel G."/>
            <person name="Harris H.M."/>
            <person name="Tottey W."/>
            <person name="Mihajlovski A."/>
            <person name="Parisot N."/>
            <person name="Peyretaillade E."/>
            <person name="Peyret P."/>
            <person name="Gribaldo S."/>
            <person name="O'Toole P.W."/>
            <person name="Brugere J.F."/>
        </authorList>
    </citation>
    <scope>NUCLEOTIDE SEQUENCE [LARGE SCALE GENOMIC DNA]</scope>
    <source>
        <strain evidence="4 5">Mx1201</strain>
    </source>
</reference>
<organism evidence="4 5">
    <name type="scientific">Methanomethylophilus alvi (strain Mx1201)</name>
    <dbReference type="NCBI Taxonomy" id="1236689"/>
    <lineage>
        <taxon>Archaea</taxon>
        <taxon>Methanobacteriati</taxon>
        <taxon>Thermoplasmatota</taxon>
        <taxon>Thermoplasmata</taxon>
        <taxon>Methanomassiliicoccales</taxon>
        <taxon>Methanomethylophilaceae</taxon>
        <taxon>Methanomethylophilus</taxon>
    </lineage>
</organism>